<feature type="transmembrane region" description="Helical" evidence="6">
    <location>
        <begin position="250"/>
        <end position="268"/>
    </location>
</feature>
<dbReference type="AlphaFoldDB" id="A0A419Q4B5"/>
<keyword evidence="3 6" id="KW-1133">Transmembrane helix</keyword>
<dbReference type="InterPro" id="IPR057282">
    <property type="entry name" value="RETREG1-3-like_RHD"/>
</dbReference>
<feature type="region of interest" description="Disordered" evidence="5">
    <location>
        <begin position="405"/>
        <end position="424"/>
    </location>
</feature>
<dbReference type="GO" id="GO:0016020">
    <property type="term" value="C:membrane"/>
    <property type="evidence" value="ECO:0007669"/>
    <property type="project" value="UniProtKB-SubCell"/>
</dbReference>
<keyword evidence="4 6" id="KW-0472">Membrane</keyword>
<protein>
    <submittedName>
        <fullName evidence="8">Reticulophagy regulator 2</fullName>
    </submittedName>
</protein>
<feature type="compositionally biased region" description="Basic and acidic residues" evidence="5">
    <location>
        <begin position="84"/>
        <end position="93"/>
    </location>
</feature>
<dbReference type="STRING" id="79923.A0A419Q4B5"/>
<evidence type="ECO:0000256" key="4">
    <source>
        <dbReference type="ARBA" id="ARBA00023136"/>
    </source>
</evidence>
<dbReference type="GO" id="GO:0005783">
    <property type="term" value="C:endoplasmic reticulum"/>
    <property type="evidence" value="ECO:0007669"/>
    <property type="project" value="UniProtKB-ARBA"/>
</dbReference>
<dbReference type="PANTHER" id="PTHR20952">
    <property type="entry name" value="ADP-RIBOSYLATION-LIKE FACTOR 6-INTERACTING PROTEIN"/>
    <property type="match status" value="1"/>
</dbReference>
<evidence type="ECO:0000259" key="7">
    <source>
        <dbReference type="Pfam" id="PF24456"/>
    </source>
</evidence>
<organism evidence="8 9">
    <name type="scientific">Clonorchis sinensis</name>
    <name type="common">Chinese liver fluke</name>
    <dbReference type="NCBI Taxonomy" id="79923"/>
    <lineage>
        <taxon>Eukaryota</taxon>
        <taxon>Metazoa</taxon>
        <taxon>Spiralia</taxon>
        <taxon>Lophotrochozoa</taxon>
        <taxon>Platyhelminthes</taxon>
        <taxon>Trematoda</taxon>
        <taxon>Digenea</taxon>
        <taxon>Opisthorchiida</taxon>
        <taxon>Opisthorchiata</taxon>
        <taxon>Opisthorchiidae</taxon>
        <taxon>Clonorchis</taxon>
    </lineage>
</organism>
<comment type="subcellular location">
    <subcellularLocation>
        <location evidence="1">Membrane</location>
        <topology evidence="1">Multi-pass membrane protein</topology>
    </subcellularLocation>
</comment>
<dbReference type="Pfam" id="PF24456">
    <property type="entry name" value="RHD_RETREG1-3"/>
    <property type="match status" value="1"/>
</dbReference>
<dbReference type="OrthoDB" id="6242479at2759"/>
<name>A0A419Q4B5_CLOSI</name>
<evidence type="ECO:0000256" key="2">
    <source>
        <dbReference type="ARBA" id="ARBA00022692"/>
    </source>
</evidence>
<evidence type="ECO:0000256" key="5">
    <source>
        <dbReference type="SAM" id="MobiDB-lite"/>
    </source>
</evidence>
<comment type="caution">
    <text evidence="8">The sequence shown here is derived from an EMBL/GenBank/DDBJ whole genome shotgun (WGS) entry which is preliminary data.</text>
</comment>
<evidence type="ECO:0000256" key="6">
    <source>
        <dbReference type="SAM" id="Phobius"/>
    </source>
</evidence>
<evidence type="ECO:0000313" key="9">
    <source>
        <dbReference type="Proteomes" id="UP000286415"/>
    </source>
</evidence>
<dbReference type="InterPro" id="IPR052114">
    <property type="entry name" value="ER_autophagy_membrane_reg"/>
</dbReference>
<evidence type="ECO:0000256" key="1">
    <source>
        <dbReference type="ARBA" id="ARBA00004141"/>
    </source>
</evidence>
<feature type="transmembrane region" description="Helical" evidence="6">
    <location>
        <begin position="150"/>
        <end position="183"/>
    </location>
</feature>
<feature type="transmembrane region" description="Helical" evidence="6">
    <location>
        <begin position="274"/>
        <end position="291"/>
    </location>
</feature>
<dbReference type="PANTHER" id="PTHR20952:SF4">
    <property type="entry name" value="RETICULOPHAGY REGULATOR 2"/>
    <property type="match status" value="1"/>
</dbReference>
<feature type="domain" description="RETREG1-3/ARL6IP-like N-terminal reticulon-homology" evidence="7">
    <location>
        <begin position="129"/>
        <end position="310"/>
    </location>
</feature>
<proteinExistence type="predicted"/>
<dbReference type="Proteomes" id="UP000286415">
    <property type="component" value="Unassembled WGS sequence"/>
</dbReference>
<accession>A0A419Q4B5</accession>
<feature type="transmembrane region" description="Helical" evidence="6">
    <location>
        <begin position="224"/>
        <end position="243"/>
    </location>
</feature>
<reference evidence="8 9" key="1">
    <citation type="journal article" date="2018" name="Biotechnol. Adv.">
        <title>Improved genomic resources and new bioinformatic workflow for the carcinogenic parasite Clonorchis sinensis: Biotechnological implications.</title>
        <authorList>
            <person name="Wang D."/>
            <person name="Korhonen P.K."/>
            <person name="Gasser R.B."/>
            <person name="Young N.D."/>
        </authorList>
    </citation>
    <scope>NUCLEOTIDE SEQUENCE [LARGE SCALE GENOMIC DNA]</scope>
    <source>
        <strain evidence="8">Cs-k2</strain>
    </source>
</reference>
<keyword evidence="9" id="KW-1185">Reference proteome</keyword>
<evidence type="ECO:0000313" key="8">
    <source>
        <dbReference type="EMBL" id="KAG5453650.1"/>
    </source>
</evidence>
<feature type="region of interest" description="Disordered" evidence="5">
    <location>
        <begin position="434"/>
        <end position="462"/>
    </location>
</feature>
<evidence type="ECO:0000256" key="3">
    <source>
        <dbReference type="ARBA" id="ARBA00022989"/>
    </source>
</evidence>
<feature type="region of interest" description="Disordered" evidence="5">
    <location>
        <begin position="70"/>
        <end position="93"/>
    </location>
</feature>
<keyword evidence="2 6" id="KW-0812">Transmembrane</keyword>
<dbReference type="EMBL" id="NIRI02000010">
    <property type="protein sequence ID" value="KAG5453650.1"/>
    <property type="molecule type" value="Genomic_DNA"/>
</dbReference>
<reference evidence="8 9" key="2">
    <citation type="journal article" date="2021" name="Genomics">
        <title>High-quality reference genome for Clonorchis sinensis.</title>
        <authorList>
            <person name="Young N.D."/>
            <person name="Stroehlein A.J."/>
            <person name="Kinkar L."/>
            <person name="Wang T."/>
            <person name="Sohn W.M."/>
            <person name="Chang B.C.H."/>
            <person name="Kaur P."/>
            <person name="Weisz D."/>
            <person name="Dudchenko O."/>
            <person name="Aiden E.L."/>
            <person name="Korhonen P.K."/>
            <person name="Gasser R.B."/>
        </authorList>
    </citation>
    <scope>NUCLEOTIDE SEQUENCE [LARGE SCALE GENOMIC DNA]</scope>
    <source>
        <strain evidence="8">Cs-k2</strain>
    </source>
</reference>
<sequence>MPLEGNTRAEILSGYSSLELSSRDADVGFKPRSLRSIGLHLNHRAISKKKLFSCSTLSVPSCHATRRKHEGWDTARLPKPRQGKSRDRGRVRTTDLPTDLSHKVRSQIVPIMSGVPNKFYTDVHAVLNRWEFLILRIQGLLIWERVLASLFFNIAVHLIFWAIVLANQSCLFVVCVLLSVYVICDLMRNWLVYLIDDPNHSPGSFAEFIASSLQQGHILSIEELSLWVARLLYYIMSIINSLAPCRRKRPLLFFLITSTSSLMIIWISNYLPGLIISYGLLNICLIAPVLMHHRVGTRLWTTIKPILEYIEAEFDRHPLESASERAAAEAEFYEPIIAAAAAANPHLFSEENTEGFLSDSFLNPPQRQREGSEDLDTSEAVFIKQFVPKMSDEDIDKLFAGILDGQQVEGPDSPESPPIGSLEKQSRFASAIMSDEYDTDDDQVEELNSEIEDDRGGNNHTGVEERYLGDFVFVPKKTN</sequence>
<gene>
    <name evidence="8" type="ORF">CSKR_113695</name>
</gene>
<feature type="compositionally biased region" description="Acidic residues" evidence="5">
    <location>
        <begin position="435"/>
        <end position="453"/>
    </location>
</feature>
<dbReference type="InParanoid" id="A0A419Q4B5"/>